<accession>A0ABW3JU77</accession>
<dbReference type="Proteomes" id="UP001597062">
    <property type="component" value="Unassembled WGS sequence"/>
</dbReference>
<dbReference type="InterPro" id="IPR041662">
    <property type="entry name" value="SusD-like_2"/>
</dbReference>
<reference evidence="3" key="1">
    <citation type="journal article" date="2019" name="Int. J. Syst. Evol. Microbiol.">
        <title>The Global Catalogue of Microorganisms (GCM) 10K type strain sequencing project: providing services to taxonomists for standard genome sequencing and annotation.</title>
        <authorList>
            <consortium name="The Broad Institute Genomics Platform"/>
            <consortium name="The Broad Institute Genome Sequencing Center for Infectious Disease"/>
            <person name="Wu L."/>
            <person name="Ma J."/>
        </authorList>
    </citation>
    <scope>NUCLEOTIDE SEQUENCE [LARGE SCALE GENOMIC DNA]</scope>
    <source>
        <strain evidence="3">CCUG 60527</strain>
    </source>
</reference>
<name>A0ABW3JU77_9FLAO</name>
<keyword evidence="2" id="KW-0449">Lipoprotein</keyword>
<evidence type="ECO:0000256" key="1">
    <source>
        <dbReference type="SAM" id="SignalP"/>
    </source>
</evidence>
<organism evidence="2 3">
    <name type="scientific">Tenacibaculum geojense</name>
    <dbReference type="NCBI Taxonomy" id="915352"/>
    <lineage>
        <taxon>Bacteria</taxon>
        <taxon>Pseudomonadati</taxon>
        <taxon>Bacteroidota</taxon>
        <taxon>Flavobacteriia</taxon>
        <taxon>Flavobacteriales</taxon>
        <taxon>Flavobacteriaceae</taxon>
        <taxon>Tenacibaculum</taxon>
    </lineage>
</organism>
<dbReference type="Pfam" id="PF12771">
    <property type="entry name" value="SusD-like_2"/>
    <property type="match status" value="1"/>
</dbReference>
<dbReference type="EMBL" id="JBHTJR010000045">
    <property type="protein sequence ID" value="MFD0993126.1"/>
    <property type="molecule type" value="Genomic_DNA"/>
</dbReference>
<dbReference type="RefSeq" id="WP_386107065.1">
    <property type="nucleotide sequence ID" value="NZ_JBHTJR010000045.1"/>
</dbReference>
<dbReference type="Gene3D" id="1.25.40.390">
    <property type="match status" value="1"/>
</dbReference>
<sequence length="494" mass="54445">MKKIKSLIAAATFTLLLIGCESYDFGDTGVDTNNPATPLSASLLTGAQSKIVGTVSLSGTATPSLYVQHLSQTQYTEESRYQTINFNWNVTGSGTGVDGTVNIYNKVFPNLLQIIELNTNADTREAAAAYGSNNNQIAVAKILWAYYFQWATDRWGMLPYSEAFGGVASSKSKYDSQEFIYTDLFDKIDEALAQMDSGAGPQGDILFGGDMASWRKFANTLKMNMAIRLSKVYPSSSGLAATKFNEAMNGAIASTSENIMFPSISNDAYDNPYQDDYVDAGRTDECLSDVLVDRLQDLNDPRLPMFAEPAQSTGTYVGLRYGWADAGTIPNADVSFMNDDLILNGERDLPMYTYAQISFSKAEAALLGWISGSAQMYYEEGVRSSLEQWGVDAADIDAYMLESDVIYNPANALSQIAEQKWIALFYQPYEAWAEWRKLDYPMLTPAVDALNGNSIPVRHAYPVAEQNQNKANYDEAISAQGEDGLFTKLWWDVD</sequence>
<dbReference type="PROSITE" id="PS51257">
    <property type="entry name" value="PROKAR_LIPOPROTEIN"/>
    <property type="match status" value="1"/>
</dbReference>
<dbReference type="InterPro" id="IPR011990">
    <property type="entry name" value="TPR-like_helical_dom_sf"/>
</dbReference>
<feature type="chain" id="PRO_5045379117" evidence="1">
    <location>
        <begin position="27"/>
        <end position="494"/>
    </location>
</feature>
<feature type="signal peptide" evidence="1">
    <location>
        <begin position="1"/>
        <end position="26"/>
    </location>
</feature>
<keyword evidence="1" id="KW-0732">Signal</keyword>
<comment type="caution">
    <text evidence="2">The sequence shown here is derived from an EMBL/GenBank/DDBJ whole genome shotgun (WGS) entry which is preliminary data.</text>
</comment>
<dbReference type="SUPFAM" id="SSF48452">
    <property type="entry name" value="TPR-like"/>
    <property type="match status" value="1"/>
</dbReference>
<evidence type="ECO:0000313" key="3">
    <source>
        <dbReference type="Proteomes" id="UP001597062"/>
    </source>
</evidence>
<proteinExistence type="predicted"/>
<gene>
    <name evidence="2" type="ORF">ACFQ1U_07910</name>
</gene>
<protein>
    <submittedName>
        <fullName evidence="2">SusD/RagB family nutrient-binding outer membrane lipoprotein</fullName>
    </submittedName>
</protein>
<keyword evidence="3" id="KW-1185">Reference proteome</keyword>
<evidence type="ECO:0000313" key="2">
    <source>
        <dbReference type="EMBL" id="MFD0993126.1"/>
    </source>
</evidence>